<dbReference type="Proteomes" id="UP001497392">
    <property type="component" value="Unassembled WGS sequence"/>
</dbReference>
<dbReference type="InterPro" id="IPR001487">
    <property type="entry name" value="Bromodomain"/>
</dbReference>
<dbReference type="InterPro" id="IPR036427">
    <property type="entry name" value="Bromodomain-like_sf"/>
</dbReference>
<comment type="caution">
    <text evidence="8">The sequence shown here is derived from an EMBL/GenBank/DDBJ whole genome shotgun (WGS) entry which is preliminary data.</text>
</comment>
<feature type="region of interest" description="Disordered" evidence="5">
    <location>
        <begin position="534"/>
        <end position="603"/>
    </location>
</feature>
<reference evidence="8 9" key="1">
    <citation type="submission" date="2024-06" db="EMBL/GenBank/DDBJ databases">
        <authorList>
            <person name="Kraege A."/>
            <person name="Thomma B."/>
        </authorList>
    </citation>
    <scope>NUCLEOTIDE SEQUENCE [LARGE SCALE GENOMIC DNA]</scope>
</reference>
<dbReference type="Gene3D" id="1.20.920.10">
    <property type="entry name" value="Bromodomain-like"/>
    <property type="match status" value="1"/>
</dbReference>
<dbReference type="InterPro" id="IPR038336">
    <property type="entry name" value="NET_sf"/>
</dbReference>
<dbReference type="SMART" id="SM00297">
    <property type="entry name" value="BROMO"/>
    <property type="match status" value="1"/>
</dbReference>
<feature type="compositionally biased region" description="Low complexity" evidence="5">
    <location>
        <begin position="470"/>
        <end position="488"/>
    </location>
</feature>
<evidence type="ECO:0000256" key="4">
    <source>
        <dbReference type="PROSITE-ProRule" id="PRU00035"/>
    </source>
</evidence>
<name>A0ABP1FIV9_9CHLO</name>
<evidence type="ECO:0000256" key="3">
    <source>
        <dbReference type="ARBA" id="ARBA00023163"/>
    </source>
</evidence>
<feature type="region of interest" description="Disordered" evidence="5">
    <location>
        <begin position="463"/>
        <end position="488"/>
    </location>
</feature>
<dbReference type="PROSITE" id="PS50014">
    <property type="entry name" value="BROMODOMAIN_2"/>
    <property type="match status" value="1"/>
</dbReference>
<keyword evidence="9" id="KW-1185">Reference proteome</keyword>
<evidence type="ECO:0000259" key="7">
    <source>
        <dbReference type="PROSITE" id="PS51525"/>
    </source>
</evidence>
<dbReference type="Pfam" id="PF17035">
    <property type="entry name" value="BET"/>
    <property type="match status" value="1"/>
</dbReference>
<feature type="region of interest" description="Disordered" evidence="5">
    <location>
        <begin position="1"/>
        <end position="53"/>
    </location>
</feature>
<evidence type="ECO:0000313" key="9">
    <source>
        <dbReference type="Proteomes" id="UP001497392"/>
    </source>
</evidence>
<proteinExistence type="predicted"/>
<dbReference type="Gene3D" id="1.20.1270.220">
    <property type="match status" value="1"/>
</dbReference>
<evidence type="ECO:0000256" key="2">
    <source>
        <dbReference type="ARBA" id="ARBA00023117"/>
    </source>
</evidence>
<dbReference type="Pfam" id="PF00439">
    <property type="entry name" value="Bromodomain"/>
    <property type="match status" value="1"/>
</dbReference>
<gene>
    <name evidence="8" type="primary">g1817</name>
    <name evidence="8" type="ORF">VP750_LOCUS1552</name>
</gene>
<accession>A0ABP1FIV9</accession>
<sequence>MSSTATGIAETQPAAAAISAEDREGNQATNGLQNGGYESERRAQRRQRHELEKEEAKQWEIIKSLGDISAEVELLTQEVARIRHGILTPAEQPRELTAADRQILAENHRRRLAEIVSKQCAQALKHVQNHKWAFPFNEPVELDRYPDYLKAVSEPMDFGTVKAKIDSGAYTHPGQFNTDMRLVFGNAHKYNPLGSDVNHMASTLLERYDEKWNLSVVPKMIEEELNCKADEESARKKLVEAAQREAGLALEAEGSRLQQVFSGLQERIQDAKSLAAAACKPMPLPEKARLVQLMQKLSPDHFDWATSIVLGRYPGAVQGAGEELGLDISQVDALTLRQLQHYVHSCFSAGEGAVSWPDCLVGSGVSAFQAPGKRHKAHMHEPGAKNGPLIVQLPESFQTPRPAGLPHLKVPTPGTAGGKATMESSTAAPVPAALAQVQNILQGPSTAVPAVVSMQDGFKVPLPRRPGSLPVTPRSAASPAAAPAPFAPEQPNLATAVLTPSAAVDAAAAQPSGAASRLANASVGAWNGVPCTEDDPLRAASSGGAALPQSGSGYIKDSQGADARQAGQEKGSVAAAPGSMVAENGSANEEEQAMPMETDQPGA</sequence>
<dbReference type="PRINTS" id="PR00503">
    <property type="entry name" value="BROMODOMAIN"/>
</dbReference>
<organism evidence="8 9">
    <name type="scientific">Coccomyxa viridis</name>
    <dbReference type="NCBI Taxonomy" id="1274662"/>
    <lineage>
        <taxon>Eukaryota</taxon>
        <taxon>Viridiplantae</taxon>
        <taxon>Chlorophyta</taxon>
        <taxon>core chlorophytes</taxon>
        <taxon>Trebouxiophyceae</taxon>
        <taxon>Trebouxiophyceae incertae sedis</taxon>
        <taxon>Coccomyxaceae</taxon>
        <taxon>Coccomyxa</taxon>
    </lineage>
</organism>
<dbReference type="EMBL" id="CAXHTA020000002">
    <property type="protein sequence ID" value="CAL5219893.1"/>
    <property type="molecule type" value="Genomic_DNA"/>
</dbReference>
<dbReference type="PANTHER" id="PTHR45926">
    <property type="entry name" value="OSJNBA0053K19.4 PROTEIN"/>
    <property type="match status" value="1"/>
</dbReference>
<dbReference type="InterPro" id="IPR027353">
    <property type="entry name" value="NET_dom"/>
</dbReference>
<dbReference type="SUPFAM" id="SSF47370">
    <property type="entry name" value="Bromodomain"/>
    <property type="match status" value="1"/>
</dbReference>
<evidence type="ECO:0000256" key="5">
    <source>
        <dbReference type="SAM" id="MobiDB-lite"/>
    </source>
</evidence>
<evidence type="ECO:0000256" key="1">
    <source>
        <dbReference type="ARBA" id="ARBA00023015"/>
    </source>
</evidence>
<keyword evidence="1" id="KW-0805">Transcription regulation</keyword>
<feature type="domain" description="NET" evidence="7">
    <location>
        <begin position="272"/>
        <end position="354"/>
    </location>
</feature>
<dbReference type="PROSITE" id="PS51525">
    <property type="entry name" value="NET"/>
    <property type="match status" value="1"/>
</dbReference>
<protein>
    <submittedName>
        <fullName evidence="8">G1817 protein</fullName>
    </submittedName>
</protein>
<feature type="domain" description="Bromo" evidence="6">
    <location>
        <begin position="128"/>
        <end position="198"/>
    </location>
</feature>
<keyword evidence="2 4" id="KW-0103">Bromodomain</keyword>
<keyword evidence="3" id="KW-0804">Transcription</keyword>
<evidence type="ECO:0000259" key="6">
    <source>
        <dbReference type="PROSITE" id="PS50014"/>
    </source>
</evidence>
<evidence type="ECO:0000313" key="8">
    <source>
        <dbReference type="EMBL" id="CAL5219893.1"/>
    </source>
</evidence>